<feature type="compositionally biased region" description="Gly residues" evidence="1">
    <location>
        <begin position="125"/>
        <end position="144"/>
    </location>
</feature>
<keyword evidence="2" id="KW-1133">Transmembrane helix</keyword>
<protein>
    <recommendedName>
        <fullName evidence="5">Energy transducer TonB</fullName>
    </recommendedName>
</protein>
<evidence type="ECO:0000313" key="4">
    <source>
        <dbReference type="Proteomes" id="UP001501352"/>
    </source>
</evidence>
<gene>
    <name evidence="3" type="ORF">GCM10009422_17760</name>
</gene>
<organism evidence="3 4">
    <name type="scientific">Brevundimonas kwangchunensis</name>
    <dbReference type="NCBI Taxonomy" id="322163"/>
    <lineage>
        <taxon>Bacteria</taxon>
        <taxon>Pseudomonadati</taxon>
        <taxon>Pseudomonadota</taxon>
        <taxon>Alphaproteobacteria</taxon>
        <taxon>Caulobacterales</taxon>
        <taxon>Caulobacteraceae</taxon>
        <taxon>Brevundimonas</taxon>
    </lineage>
</organism>
<feature type="compositionally biased region" description="Pro residues" evidence="1">
    <location>
        <begin position="87"/>
        <end position="102"/>
    </location>
</feature>
<evidence type="ECO:0000256" key="1">
    <source>
        <dbReference type="SAM" id="MobiDB-lite"/>
    </source>
</evidence>
<dbReference type="Proteomes" id="UP001501352">
    <property type="component" value="Unassembled WGS sequence"/>
</dbReference>
<feature type="compositionally biased region" description="Pro residues" evidence="1">
    <location>
        <begin position="59"/>
        <end position="70"/>
    </location>
</feature>
<dbReference type="EMBL" id="BAAAGA010000004">
    <property type="protein sequence ID" value="GAA0622243.1"/>
    <property type="molecule type" value="Genomic_DNA"/>
</dbReference>
<evidence type="ECO:0000313" key="3">
    <source>
        <dbReference type="EMBL" id="GAA0622243.1"/>
    </source>
</evidence>
<keyword evidence="2" id="KW-0472">Membrane</keyword>
<keyword evidence="4" id="KW-1185">Reference proteome</keyword>
<keyword evidence="2" id="KW-0812">Transmembrane</keyword>
<reference evidence="3 4" key="1">
    <citation type="journal article" date="2019" name="Int. J. Syst. Evol. Microbiol.">
        <title>The Global Catalogue of Microorganisms (GCM) 10K type strain sequencing project: providing services to taxonomists for standard genome sequencing and annotation.</title>
        <authorList>
            <consortium name="The Broad Institute Genomics Platform"/>
            <consortium name="The Broad Institute Genome Sequencing Center for Infectious Disease"/>
            <person name="Wu L."/>
            <person name="Ma J."/>
        </authorList>
    </citation>
    <scope>NUCLEOTIDE SEQUENCE [LARGE SCALE GENOMIC DNA]</scope>
    <source>
        <strain evidence="3 4">JCM 12928</strain>
    </source>
</reference>
<accession>A0ABN1GWY1</accession>
<feature type="region of interest" description="Disordered" evidence="1">
    <location>
        <begin position="118"/>
        <end position="144"/>
    </location>
</feature>
<proteinExistence type="predicted"/>
<name>A0ABN1GWY1_9CAUL</name>
<evidence type="ECO:0000256" key="2">
    <source>
        <dbReference type="SAM" id="Phobius"/>
    </source>
</evidence>
<feature type="transmembrane region" description="Helical" evidence="2">
    <location>
        <begin position="16"/>
        <end position="34"/>
    </location>
</feature>
<evidence type="ECO:0008006" key="5">
    <source>
        <dbReference type="Google" id="ProtNLM"/>
    </source>
</evidence>
<sequence>MSTISHPLKDRRVQRVGLMAGVVAAHLGIFLIAGRPDPVEPGPLPTPPILVELVQRVTSPPPPPPPPPEPSQRAGGGAPAAPSRVHTPPPPPVPQPDPPPAPREQAPEPALVVGVAPTASETPGMGQGGQGTGTGTGIGAGDGPGSGTVAMILRGANGRQITEATPPELRRRARNVDITVNCEIGLDERLRDCRVVRERPEGQGFGPVAVRVAQDYFRVRPGRSGSGQPIAGGRITIGVIWP</sequence>
<comment type="caution">
    <text evidence="3">The sequence shown here is derived from an EMBL/GenBank/DDBJ whole genome shotgun (WGS) entry which is preliminary data.</text>
</comment>
<feature type="region of interest" description="Disordered" evidence="1">
    <location>
        <begin position="56"/>
        <end position="106"/>
    </location>
</feature>